<organism evidence="3 4">
    <name type="scientific">Aspergillus leporis</name>
    <dbReference type="NCBI Taxonomy" id="41062"/>
    <lineage>
        <taxon>Eukaryota</taxon>
        <taxon>Fungi</taxon>
        <taxon>Dikarya</taxon>
        <taxon>Ascomycota</taxon>
        <taxon>Pezizomycotina</taxon>
        <taxon>Eurotiomycetes</taxon>
        <taxon>Eurotiomycetidae</taxon>
        <taxon>Eurotiales</taxon>
        <taxon>Aspergillaceae</taxon>
        <taxon>Aspergillus</taxon>
        <taxon>Aspergillus subgen. Circumdati</taxon>
    </lineage>
</organism>
<feature type="domain" description="SET" evidence="2">
    <location>
        <begin position="20"/>
        <end position="185"/>
    </location>
</feature>
<dbReference type="AlphaFoldDB" id="A0A5N5XE71"/>
<dbReference type="InterPro" id="IPR046341">
    <property type="entry name" value="SET_dom_sf"/>
</dbReference>
<evidence type="ECO:0000313" key="3">
    <source>
        <dbReference type="EMBL" id="KAB8079048.1"/>
    </source>
</evidence>
<feature type="region of interest" description="Disordered" evidence="1">
    <location>
        <begin position="489"/>
        <end position="527"/>
    </location>
</feature>
<dbReference type="EMBL" id="ML732153">
    <property type="protein sequence ID" value="KAB8079048.1"/>
    <property type="molecule type" value="Genomic_DNA"/>
</dbReference>
<evidence type="ECO:0000256" key="1">
    <source>
        <dbReference type="SAM" id="MobiDB-lite"/>
    </source>
</evidence>
<dbReference type="SUPFAM" id="SSF82199">
    <property type="entry name" value="SET domain"/>
    <property type="match status" value="1"/>
</dbReference>
<proteinExistence type="predicted"/>
<reference evidence="3 4" key="1">
    <citation type="submission" date="2019-04" db="EMBL/GenBank/DDBJ databases">
        <title>Friends and foes A comparative genomics study of 23 Aspergillus species from section Flavi.</title>
        <authorList>
            <consortium name="DOE Joint Genome Institute"/>
            <person name="Kjaerbolling I."/>
            <person name="Vesth T."/>
            <person name="Frisvad J.C."/>
            <person name="Nybo J.L."/>
            <person name="Theobald S."/>
            <person name="Kildgaard S."/>
            <person name="Isbrandt T."/>
            <person name="Kuo A."/>
            <person name="Sato A."/>
            <person name="Lyhne E.K."/>
            <person name="Kogle M.E."/>
            <person name="Wiebenga A."/>
            <person name="Kun R.S."/>
            <person name="Lubbers R.J."/>
            <person name="Makela M.R."/>
            <person name="Barry K."/>
            <person name="Chovatia M."/>
            <person name="Clum A."/>
            <person name="Daum C."/>
            <person name="Haridas S."/>
            <person name="He G."/>
            <person name="LaButti K."/>
            <person name="Lipzen A."/>
            <person name="Mondo S."/>
            <person name="Riley R."/>
            <person name="Salamov A."/>
            <person name="Simmons B.A."/>
            <person name="Magnuson J.K."/>
            <person name="Henrissat B."/>
            <person name="Mortensen U.H."/>
            <person name="Larsen T.O."/>
            <person name="Devries R.P."/>
            <person name="Grigoriev I.V."/>
            <person name="Machida M."/>
            <person name="Baker S.E."/>
            <person name="Andersen M.R."/>
        </authorList>
    </citation>
    <scope>NUCLEOTIDE SEQUENCE [LARGE SCALE GENOMIC DNA]</scope>
    <source>
        <strain evidence="3 4">CBS 151.66</strain>
    </source>
</reference>
<evidence type="ECO:0000313" key="4">
    <source>
        <dbReference type="Proteomes" id="UP000326565"/>
    </source>
</evidence>
<dbReference type="OrthoDB" id="438641at2759"/>
<evidence type="ECO:0000259" key="2">
    <source>
        <dbReference type="PROSITE" id="PS50280"/>
    </source>
</evidence>
<gene>
    <name evidence="3" type="ORF">BDV29DRAFT_152179</name>
</gene>
<dbReference type="InterPro" id="IPR053185">
    <property type="entry name" value="SET_domain_protein"/>
</dbReference>
<feature type="compositionally biased region" description="Basic residues" evidence="1">
    <location>
        <begin position="495"/>
        <end position="510"/>
    </location>
</feature>
<protein>
    <recommendedName>
        <fullName evidence="2">SET domain-containing protein</fullName>
    </recommendedName>
</protein>
<dbReference type="PROSITE" id="PS50280">
    <property type="entry name" value="SET"/>
    <property type="match status" value="1"/>
</dbReference>
<accession>A0A5N5XE71</accession>
<dbReference type="SMART" id="SM00317">
    <property type="entry name" value="SET"/>
    <property type="match status" value="1"/>
</dbReference>
<dbReference type="Proteomes" id="UP000326565">
    <property type="component" value="Unassembled WGS sequence"/>
</dbReference>
<dbReference type="PANTHER" id="PTHR47332:SF4">
    <property type="entry name" value="SET DOMAIN-CONTAINING PROTEIN 5"/>
    <property type="match status" value="1"/>
</dbReference>
<feature type="compositionally biased region" description="Polar residues" evidence="1">
    <location>
        <begin position="398"/>
        <end position="409"/>
    </location>
</feature>
<keyword evidence="4" id="KW-1185">Reference proteome</keyword>
<dbReference type="InterPro" id="IPR001214">
    <property type="entry name" value="SET_dom"/>
</dbReference>
<feature type="compositionally biased region" description="Polar residues" evidence="1">
    <location>
        <begin position="441"/>
        <end position="467"/>
    </location>
</feature>
<feature type="region of interest" description="Disordered" evidence="1">
    <location>
        <begin position="392"/>
        <end position="469"/>
    </location>
</feature>
<sequence>MTDLVPLFGSDDKQRKFTFEQFVGRRFIKPEVGMGLVSKKLIPAGSVVFAETVAWTTEEEHLACQSMKEVNVLLASKVKAMGPEWFRKFLNLPNSHKDDLGVFAGIWDLHQMPIVMNGKRAGILGLNLASVNHACIPNCTLTTVSQYPKAEDGNEMKDKKPTLERIIVRATQNIPANAEITIPYWYAKGQHKARELFGWTEFNFFCSCQSCAKPSPTVEDALDMYNKLELKLCRPESVEKRPAMAFRSAQEVVAKLLSCGIRDARVPMLWFKCGLIAGYHSDVGRALCFLGKAYKMLEILEGTEGVFYKQILSWYMTPSLMPGFGVTTRGLSTVKEGEEMLEKPGTKEVLYMIAAEPREYVRLSRYRRLSDAIAIVRGSRYIVVPEERTKSKVVSKAGPSNQRHSSDFSLEQAKSGAPETVYRSNGGPSSLEKGKEAAKNNALNTKFQASKGNNQTPIRNPSSSDTCTDPELDLLDVCLELKMEFPEAFSEGQSKKSKKKKKKKKKKKGKKNMDKGKAPQQEEAPVVKDLGAKKKVVMVKRGEGGCARRSSLISLDL</sequence>
<dbReference type="Pfam" id="PF00856">
    <property type="entry name" value="SET"/>
    <property type="match status" value="1"/>
</dbReference>
<name>A0A5N5XE71_9EURO</name>
<dbReference type="Gene3D" id="2.170.270.10">
    <property type="entry name" value="SET domain"/>
    <property type="match status" value="1"/>
</dbReference>
<dbReference type="PANTHER" id="PTHR47332">
    <property type="entry name" value="SET DOMAIN-CONTAINING PROTEIN 5"/>
    <property type="match status" value="1"/>
</dbReference>